<sequence length="108" mass="12533">MRSAERSCSSSVQRLQRLRRPPKDDRLLLREVFILLQQAQVVDELRIANAGFLFHGRHRRRSVGVSWIDELRPGQGPSARPGPREGLEIRVDLNQVWLLGRFRHGVKM</sequence>
<keyword evidence="2" id="KW-1185">Reference proteome</keyword>
<protein>
    <submittedName>
        <fullName evidence="1">Uncharacterized protein</fullName>
    </submittedName>
</protein>
<name>A0ABV0NTH2_9TELE</name>
<comment type="caution">
    <text evidence="1">The sequence shown here is derived from an EMBL/GenBank/DDBJ whole genome shotgun (WGS) entry which is preliminary data.</text>
</comment>
<reference evidence="1 2" key="1">
    <citation type="submission" date="2021-06" db="EMBL/GenBank/DDBJ databases">
        <authorList>
            <person name="Palmer J.M."/>
        </authorList>
    </citation>
    <scope>NUCLEOTIDE SEQUENCE [LARGE SCALE GENOMIC DNA]</scope>
    <source>
        <strain evidence="1 2">GA_2019</strain>
        <tissue evidence="1">Muscle</tissue>
    </source>
</reference>
<dbReference type="Proteomes" id="UP001476798">
    <property type="component" value="Unassembled WGS sequence"/>
</dbReference>
<gene>
    <name evidence="1" type="ORF">GOODEAATRI_004643</name>
</gene>
<evidence type="ECO:0000313" key="2">
    <source>
        <dbReference type="Proteomes" id="UP001476798"/>
    </source>
</evidence>
<organism evidence="1 2">
    <name type="scientific">Goodea atripinnis</name>
    <dbReference type="NCBI Taxonomy" id="208336"/>
    <lineage>
        <taxon>Eukaryota</taxon>
        <taxon>Metazoa</taxon>
        <taxon>Chordata</taxon>
        <taxon>Craniata</taxon>
        <taxon>Vertebrata</taxon>
        <taxon>Euteleostomi</taxon>
        <taxon>Actinopterygii</taxon>
        <taxon>Neopterygii</taxon>
        <taxon>Teleostei</taxon>
        <taxon>Neoteleostei</taxon>
        <taxon>Acanthomorphata</taxon>
        <taxon>Ovalentaria</taxon>
        <taxon>Atherinomorphae</taxon>
        <taxon>Cyprinodontiformes</taxon>
        <taxon>Goodeidae</taxon>
        <taxon>Goodea</taxon>
    </lineage>
</organism>
<proteinExistence type="predicted"/>
<dbReference type="EMBL" id="JAHRIO010050174">
    <property type="protein sequence ID" value="MEQ2174134.1"/>
    <property type="molecule type" value="Genomic_DNA"/>
</dbReference>
<evidence type="ECO:0000313" key="1">
    <source>
        <dbReference type="EMBL" id="MEQ2174134.1"/>
    </source>
</evidence>
<accession>A0ABV0NTH2</accession>